<reference evidence="13 14" key="1">
    <citation type="submission" date="2023-01" db="EMBL/GenBank/DDBJ databases">
        <title>Novel diversity within Roseofilum (Cyanobacteria; Desertifilaceae) from marine benthic mats with descriptions of four novel species.</title>
        <authorList>
            <person name="Wang Y."/>
            <person name="Berthold D.E."/>
            <person name="Hu J."/>
            <person name="Lefler F.W."/>
            <person name="Laughinghouse H.D. IV."/>
        </authorList>
    </citation>
    <scope>NUCLEOTIDE SEQUENCE [LARGE SCALE GENOMIC DNA]</scope>
    <source>
        <strain evidence="13 14">BLCC-M154</strain>
    </source>
</reference>
<evidence type="ECO:0000256" key="10">
    <source>
        <dbReference type="ARBA" id="ARBA00023136"/>
    </source>
</evidence>
<feature type="transmembrane region" description="Helical" evidence="11">
    <location>
        <begin position="20"/>
        <end position="39"/>
    </location>
</feature>
<dbReference type="InterPro" id="IPR007895">
    <property type="entry name" value="MASE1"/>
</dbReference>
<keyword evidence="4" id="KW-1003">Cell membrane</keyword>
<name>A0ABT7AS96_9CYAN</name>
<keyword evidence="7" id="KW-0418">Kinase</keyword>
<proteinExistence type="predicted"/>
<dbReference type="PRINTS" id="PR00344">
    <property type="entry name" value="BCTRLSENSOR"/>
</dbReference>
<dbReference type="PROSITE" id="PS50109">
    <property type="entry name" value="HIS_KIN"/>
    <property type="match status" value="1"/>
</dbReference>
<feature type="transmembrane region" description="Helical" evidence="11">
    <location>
        <begin position="83"/>
        <end position="106"/>
    </location>
</feature>
<dbReference type="PANTHER" id="PTHR43547:SF2">
    <property type="entry name" value="HYBRID SIGNAL TRANSDUCTION HISTIDINE KINASE C"/>
    <property type="match status" value="1"/>
</dbReference>
<evidence type="ECO:0000259" key="12">
    <source>
        <dbReference type="PROSITE" id="PS50109"/>
    </source>
</evidence>
<feature type="transmembrane region" description="Helical" evidence="11">
    <location>
        <begin position="198"/>
        <end position="220"/>
    </location>
</feature>
<evidence type="ECO:0000256" key="6">
    <source>
        <dbReference type="ARBA" id="ARBA00022692"/>
    </source>
</evidence>
<dbReference type="InterPro" id="IPR003661">
    <property type="entry name" value="HisK_dim/P_dom"/>
</dbReference>
<dbReference type="Gene3D" id="1.10.287.130">
    <property type="match status" value="1"/>
</dbReference>
<dbReference type="PANTHER" id="PTHR43547">
    <property type="entry name" value="TWO-COMPONENT HISTIDINE KINASE"/>
    <property type="match status" value="1"/>
</dbReference>
<dbReference type="SMART" id="SM00388">
    <property type="entry name" value="HisKA"/>
    <property type="match status" value="1"/>
</dbReference>
<evidence type="ECO:0000256" key="3">
    <source>
        <dbReference type="ARBA" id="ARBA00012438"/>
    </source>
</evidence>
<gene>
    <name evidence="13" type="ORF">PMG71_08415</name>
</gene>
<feature type="transmembrane region" description="Helical" evidence="11">
    <location>
        <begin position="51"/>
        <end position="77"/>
    </location>
</feature>
<evidence type="ECO:0000256" key="2">
    <source>
        <dbReference type="ARBA" id="ARBA00004651"/>
    </source>
</evidence>
<dbReference type="EC" id="2.7.13.3" evidence="3"/>
<keyword evidence="9" id="KW-0902">Two-component regulatory system</keyword>
<keyword evidence="7" id="KW-0808">Transferase</keyword>
<dbReference type="SMART" id="SM00387">
    <property type="entry name" value="HATPase_c"/>
    <property type="match status" value="1"/>
</dbReference>
<evidence type="ECO:0000256" key="5">
    <source>
        <dbReference type="ARBA" id="ARBA00022553"/>
    </source>
</evidence>
<keyword evidence="8 11" id="KW-1133">Transmembrane helix</keyword>
<evidence type="ECO:0000256" key="11">
    <source>
        <dbReference type="SAM" id="Phobius"/>
    </source>
</evidence>
<comment type="caution">
    <text evidence="13">The sequence shown here is derived from an EMBL/GenBank/DDBJ whole genome shotgun (WGS) entry which is preliminary data.</text>
</comment>
<evidence type="ECO:0000256" key="8">
    <source>
        <dbReference type="ARBA" id="ARBA00022989"/>
    </source>
</evidence>
<evidence type="ECO:0000313" key="13">
    <source>
        <dbReference type="EMBL" id="MDJ1169447.1"/>
    </source>
</evidence>
<dbReference type="InterPro" id="IPR003594">
    <property type="entry name" value="HATPase_dom"/>
</dbReference>
<keyword evidence="13" id="KW-0547">Nucleotide-binding</keyword>
<evidence type="ECO:0000256" key="4">
    <source>
        <dbReference type="ARBA" id="ARBA00022475"/>
    </source>
</evidence>
<dbReference type="EMBL" id="JAQOSP010000059">
    <property type="protein sequence ID" value="MDJ1169447.1"/>
    <property type="molecule type" value="Genomic_DNA"/>
</dbReference>
<sequence>MDSRILIQGYPISRYTGLTGAIALAYFTVAYITTTILGLGAIPPICPAAGIALGVLVVYGIEFWPGVALGSWAYALILGHSPIAAIALALSYTLGPTLGVYLLGLCRWQPIQANLKGVFKLILWGAIVSTGISASLDVALGLWLHTLSNPLEHLWSLWFGQTMGVLLVTPILVYAMGRWSLGNWEVEVKGSASWMETAIAIMLGLGVSSFVFGVPHGGWIDRGWIQEVADVPLEYLCFPLMVWAAFRYGAIGVFATSLLLALFALIGWSQDRGLLMMRADSPEEALFGFEILITSIEITAWILVVSLTELNLNTELLRHNQDRLSADITRREAWILELEATLWQQRQKLQENQEALSRSNQLKNCFFQAIAHDLRTTLMGILMLNQNLLKKPGETLSVSRSLLQRLTEGGDRQLSKLNTLLEVATLDADLRATQPKPINLALLLETVLENMQSHFQANQTHLTYHPPEQLPLVNANPQYIRRVFEHLLSNAIKHNPPGVAIQIELQAHSNRGIYCSVTDNGVGIPPEKLPYLFSLDPQASDSHTSTPLTGISLGLYQCDRILAAHGSKLGVESDLSQGTRFWFCLPNHQSISVNLS</sequence>
<keyword evidence="14" id="KW-1185">Reference proteome</keyword>
<dbReference type="CDD" id="cd00075">
    <property type="entry name" value="HATPase"/>
    <property type="match status" value="1"/>
</dbReference>
<accession>A0ABT7AS96</accession>
<evidence type="ECO:0000313" key="14">
    <source>
        <dbReference type="Proteomes" id="UP001235303"/>
    </source>
</evidence>
<feature type="transmembrane region" description="Helical" evidence="11">
    <location>
        <begin position="286"/>
        <end position="307"/>
    </location>
</feature>
<keyword evidence="6 11" id="KW-0812">Transmembrane</keyword>
<dbReference type="SUPFAM" id="SSF47384">
    <property type="entry name" value="Homodimeric domain of signal transducing histidine kinase"/>
    <property type="match status" value="1"/>
</dbReference>
<keyword evidence="10 11" id="KW-0472">Membrane</keyword>
<dbReference type="InterPro" id="IPR004358">
    <property type="entry name" value="Sig_transdc_His_kin-like_C"/>
</dbReference>
<protein>
    <recommendedName>
        <fullName evidence="3">histidine kinase</fullName>
        <ecNumber evidence="3">2.7.13.3</ecNumber>
    </recommendedName>
</protein>
<evidence type="ECO:0000256" key="1">
    <source>
        <dbReference type="ARBA" id="ARBA00000085"/>
    </source>
</evidence>
<dbReference type="Pfam" id="PF00512">
    <property type="entry name" value="HisKA"/>
    <property type="match status" value="1"/>
</dbReference>
<dbReference type="Pfam" id="PF02518">
    <property type="entry name" value="HATPase_c"/>
    <property type="match status" value="1"/>
</dbReference>
<keyword evidence="13" id="KW-0067">ATP-binding</keyword>
<feature type="transmembrane region" description="Helical" evidence="11">
    <location>
        <begin position="240"/>
        <end position="265"/>
    </location>
</feature>
<feature type="domain" description="Histidine kinase" evidence="12">
    <location>
        <begin position="369"/>
        <end position="589"/>
    </location>
</feature>
<evidence type="ECO:0000256" key="9">
    <source>
        <dbReference type="ARBA" id="ARBA00023012"/>
    </source>
</evidence>
<comment type="catalytic activity">
    <reaction evidence="1">
        <text>ATP + protein L-histidine = ADP + protein N-phospho-L-histidine.</text>
        <dbReference type="EC" id="2.7.13.3"/>
    </reaction>
</comment>
<dbReference type="RefSeq" id="WP_283753205.1">
    <property type="nucleotide sequence ID" value="NZ_JAQOSP010000059.1"/>
</dbReference>
<dbReference type="InterPro" id="IPR005467">
    <property type="entry name" value="His_kinase_dom"/>
</dbReference>
<dbReference type="GO" id="GO:0005524">
    <property type="term" value="F:ATP binding"/>
    <property type="evidence" value="ECO:0007669"/>
    <property type="project" value="UniProtKB-KW"/>
</dbReference>
<comment type="subcellular location">
    <subcellularLocation>
        <location evidence="2">Cell membrane</location>
        <topology evidence="2">Multi-pass membrane protein</topology>
    </subcellularLocation>
</comment>
<organism evidence="13 14">
    <name type="scientific">Roseofilum acuticapitatum BLCC-M154</name>
    <dbReference type="NCBI Taxonomy" id="3022444"/>
    <lineage>
        <taxon>Bacteria</taxon>
        <taxon>Bacillati</taxon>
        <taxon>Cyanobacteriota</taxon>
        <taxon>Cyanophyceae</taxon>
        <taxon>Desertifilales</taxon>
        <taxon>Desertifilaceae</taxon>
        <taxon>Roseofilum</taxon>
        <taxon>Roseofilum acuticapitatum</taxon>
    </lineage>
</organism>
<keyword evidence="5" id="KW-0597">Phosphoprotein</keyword>
<dbReference type="Gene3D" id="3.30.565.10">
    <property type="entry name" value="Histidine kinase-like ATPase, C-terminal domain"/>
    <property type="match status" value="1"/>
</dbReference>
<dbReference type="CDD" id="cd00082">
    <property type="entry name" value="HisKA"/>
    <property type="match status" value="1"/>
</dbReference>
<dbReference type="InterPro" id="IPR036097">
    <property type="entry name" value="HisK_dim/P_sf"/>
</dbReference>
<dbReference type="Pfam" id="PF05231">
    <property type="entry name" value="MASE1"/>
    <property type="match status" value="1"/>
</dbReference>
<feature type="transmembrane region" description="Helical" evidence="11">
    <location>
        <begin position="155"/>
        <end position="177"/>
    </location>
</feature>
<dbReference type="SUPFAM" id="SSF55874">
    <property type="entry name" value="ATPase domain of HSP90 chaperone/DNA topoisomerase II/histidine kinase"/>
    <property type="match status" value="1"/>
</dbReference>
<evidence type="ECO:0000256" key="7">
    <source>
        <dbReference type="ARBA" id="ARBA00022777"/>
    </source>
</evidence>
<dbReference type="InterPro" id="IPR036890">
    <property type="entry name" value="HATPase_C_sf"/>
</dbReference>
<dbReference type="Proteomes" id="UP001235303">
    <property type="component" value="Unassembled WGS sequence"/>
</dbReference>
<feature type="transmembrane region" description="Helical" evidence="11">
    <location>
        <begin position="118"/>
        <end position="143"/>
    </location>
</feature>